<reference evidence="2" key="1">
    <citation type="submission" date="2021-10" db="EMBL/GenBank/DDBJ databases">
        <title>Melipona bicolor Genome sequencing and assembly.</title>
        <authorList>
            <person name="Araujo N.S."/>
            <person name="Arias M.C."/>
        </authorList>
    </citation>
    <scope>NUCLEOTIDE SEQUENCE</scope>
    <source>
        <strain evidence="2">USP_2M_L1-L4_2017</strain>
        <tissue evidence="2">Whole body</tissue>
    </source>
</reference>
<dbReference type="Proteomes" id="UP001177670">
    <property type="component" value="Unassembled WGS sequence"/>
</dbReference>
<protein>
    <submittedName>
        <fullName evidence="2">Uncharacterized protein</fullName>
    </submittedName>
</protein>
<gene>
    <name evidence="2" type="ORF">K0M31_005709</name>
</gene>
<feature type="region of interest" description="Disordered" evidence="1">
    <location>
        <begin position="1"/>
        <end position="26"/>
    </location>
</feature>
<evidence type="ECO:0000313" key="2">
    <source>
        <dbReference type="EMBL" id="KAK1125339.1"/>
    </source>
</evidence>
<feature type="compositionally biased region" description="Low complexity" evidence="1">
    <location>
        <begin position="103"/>
        <end position="120"/>
    </location>
</feature>
<proteinExistence type="predicted"/>
<evidence type="ECO:0000256" key="1">
    <source>
        <dbReference type="SAM" id="MobiDB-lite"/>
    </source>
</evidence>
<comment type="caution">
    <text evidence="2">The sequence shown here is derived from an EMBL/GenBank/DDBJ whole genome shotgun (WGS) entry which is preliminary data.</text>
</comment>
<sequence length="120" mass="14068">MEYTHTHRSKNGAAKTKEAYSNSRRVSKNLEVHEWMNLKQIRDTYGKTGLSRRDIKEEKLAMKKKKEKSPKGQRVDYEGRGLYRRLSLCPGIPFNADHHRESSPFPLLSRRLSSPRLKSR</sequence>
<accession>A0AA40KM56</accession>
<organism evidence="2 3">
    <name type="scientific">Melipona bicolor</name>
    <dbReference type="NCBI Taxonomy" id="60889"/>
    <lineage>
        <taxon>Eukaryota</taxon>
        <taxon>Metazoa</taxon>
        <taxon>Ecdysozoa</taxon>
        <taxon>Arthropoda</taxon>
        <taxon>Hexapoda</taxon>
        <taxon>Insecta</taxon>
        <taxon>Pterygota</taxon>
        <taxon>Neoptera</taxon>
        <taxon>Endopterygota</taxon>
        <taxon>Hymenoptera</taxon>
        <taxon>Apocrita</taxon>
        <taxon>Aculeata</taxon>
        <taxon>Apoidea</taxon>
        <taxon>Anthophila</taxon>
        <taxon>Apidae</taxon>
        <taxon>Melipona</taxon>
    </lineage>
</organism>
<feature type="compositionally biased region" description="Basic residues" evidence="1">
    <location>
        <begin position="1"/>
        <end position="10"/>
    </location>
</feature>
<dbReference type="AlphaFoldDB" id="A0AA40KM56"/>
<dbReference type="EMBL" id="JAHYIQ010000016">
    <property type="protein sequence ID" value="KAK1125339.1"/>
    <property type="molecule type" value="Genomic_DNA"/>
</dbReference>
<keyword evidence="3" id="KW-1185">Reference proteome</keyword>
<name>A0AA40KM56_9HYME</name>
<feature type="region of interest" description="Disordered" evidence="1">
    <location>
        <begin position="95"/>
        <end position="120"/>
    </location>
</feature>
<evidence type="ECO:0000313" key="3">
    <source>
        <dbReference type="Proteomes" id="UP001177670"/>
    </source>
</evidence>